<keyword evidence="8" id="KW-0456">Lyase</keyword>
<feature type="transmembrane region" description="Helical" evidence="10">
    <location>
        <begin position="159"/>
        <end position="180"/>
    </location>
</feature>
<evidence type="ECO:0000256" key="6">
    <source>
        <dbReference type="ARBA" id="ARBA00022989"/>
    </source>
</evidence>
<dbReference type="SUPFAM" id="SSF54427">
    <property type="entry name" value="NTF2-like"/>
    <property type="match status" value="1"/>
</dbReference>
<gene>
    <name evidence="12" type="ORF">CAC42_5428</name>
</gene>
<evidence type="ECO:0000256" key="9">
    <source>
        <dbReference type="SAM" id="MobiDB-lite"/>
    </source>
</evidence>
<feature type="transmembrane region" description="Helical" evidence="10">
    <location>
        <begin position="192"/>
        <end position="211"/>
    </location>
</feature>
<evidence type="ECO:0000313" key="12">
    <source>
        <dbReference type="EMBL" id="PNS18889.1"/>
    </source>
</evidence>
<dbReference type="EMBL" id="NKHZ01000039">
    <property type="protein sequence ID" value="PNS18889.1"/>
    <property type="molecule type" value="Genomic_DNA"/>
</dbReference>
<dbReference type="PROSITE" id="PS50850">
    <property type="entry name" value="MFS"/>
    <property type="match status" value="1"/>
</dbReference>
<dbReference type="InterPro" id="IPR050814">
    <property type="entry name" value="Myo-inositol_Transporter"/>
</dbReference>
<feature type="transmembrane region" description="Helical" evidence="10">
    <location>
        <begin position="251"/>
        <end position="273"/>
    </location>
</feature>
<evidence type="ECO:0000259" key="11">
    <source>
        <dbReference type="PROSITE" id="PS50850"/>
    </source>
</evidence>
<feature type="transmembrane region" description="Helical" evidence="10">
    <location>
        <begin position="465"/>
        <end position="483"/>
    </location>
</feature>
<feature type="compositionally biased region" description="Basic and acidic residues" evidence="9">
    <location>
        <begin position="1"/>
        <end position="10"/>
    </location>
</feature>
<dbReference type="OrthoDB" id="5290825at2759"/>
<feature type="transmembrane region" description="Helical" evidence="10">
    <location>
        <begin position="438"/>
        <end position="459"/>
    </location>
</feature>
<dbReference type="SUPFAM" id="SSF103473">
    <property type="entry name" value="MFS general substrate transporter"/>
    <property type="match status" value="1"/>
</dbReference>
<dbReference type="InterPro" id="IPR005828">
    <property type="entry name" value="MFS_sugar_transport-like"/>
</dbReference>
<comment type="similarity">
    <text evidence="2">Belongs to the scytalone dehydratase family.</text>
</comment>
<keyword evidence="5 10" id="KW-0812">Transmembrane</keyword>
<evidence type="ECO:0000256" key="3">
    <source>
        <dbReference type="ARBA" id="ARBA00010992"/>
    </source>
</evidence>
<dbReference type="InterPro" id="IPR020846">
    <property type="entry name" value="MFS_dom"/>
</dbReference>
<keyword evidence="13" id="KW-1185">Reference proteome</keyword>
<evidence type="ECO:0000256" key="5">
    <source>
        <dbReference type="ARBA" id="ARBA00022692"/>
    </source>
</evidence>
<dbReference type="GO" id="GO:0016829">
    <property type="term" value="F:lyase activity"/>
    <property type="evidence" value="ECO:0007669"/>
    <property type="project" value="UniProtKB-KW"/>
</dbReference>
<evidence type="ECO:0000256" key="10">
    <source>
        <dbReference type="SAM" id="Phobius"/>
    </source>
</evidence>
<dbReference type="InterPro" id="IPR036259">
    <property type="entry name" value="MFS_trans_sf"/>
</dbReference>
<accession>A0A2K1QV45</accession>
<evidence type="ECO:0000256" key="8">
    <source>
        <dbReference type="ARBA" id="ARBA00023239"/>
    </source>
</evidence>
<keyword evidence="6 10" id="KW-1133">Transmembrane helix</keyword>
<dbReference type="InterPro" id="IPR005829">
    <property type="entry name" value="Sugar_transporter_CS"/>
</dbReference>
<keyword evidence="7 10" id="KW-0472">Membrane</keyword>
<name>A0A2K1QV45_9PEZI</name>
<feature type="domain" description="Major facilitator superfamily (MFS) profile" evidence="11">
    <location>
        <begin position="114"/>
        <end position="559"/>
    </location>
</feature>
<feature type="transmembrane region" description="Helical" evidence="10">
    <location>
        <begin position="536"/>
        <end position="555"/>
    </location>
</feature>
<dbReference type="Pfam" id="PF00083">
    <property type="entry name" value="Sugar_tr"/>
    <property type="match status" value="1"/>
</dbReference>
<evidence type="ECO:0000256" key="2">
    <source>
        <dbReference type="ARBA" id="ARBA00008584"/>
    </source>
</evidence>
<dbReference type="PROSITE" id="PS00217">
    <property type="entry name" value="SUGAR_TRANSPORT_2"/>
    <property type="match status" value="1"/>
</dbReference>
<feature type="transmembrane region" description="Helical" evidence="10">
    <location>
        <begin position="504"/>
        <end position="524"/>
    </location>
</feature>
<dbReference type="GO" id="GO:0022857">
    <property type="term" value="F:transmembrane transporter activity"/>
    <property type="evidence" value="ECO:0007669"/>
    <property type="project" value="InterPro"/>
</dbReference>
<dbReference type="InterPro" id="IPR032710">
    <property type="entry name" value="NTF2-like_dom_sf"/>
</dbReference>
<dbReference type="Pfam" id="PF02982">
    <property type="entry name" value="Scytalone_dh"/>
    <property type="match status" value="1"/>
</dbReference>
<dbReference type="InterPro" id="IPR049884">
    <property type="entry name" value="Scytalone_dh"/>
</dbReference>
<feature type="region of interest" description="Disordered" evidence="9">
    <location>
        <begin position="1"/>
        <end position="24"/>
    </location>
</feature>
<comment type="subcellular location">
    <subcellularLocation>
        <location evidence="1">Membrane</location>
        <topology evidence="1">Multi-pass membrane protein</topology>
    </subcellularLocation>
</comment>
<evidence type="ECO:0000313" key="13">
    <source>
        <dbReference type="Proteomes" id="UP000243797"/>
    </source>
</evidence>
<feature type="transmembrane region" description="Helical" evidence="10">
    <location>
        <begin position="217"/>
        <end position="239"/>
    </location>
</feature>
<dbReference type="PANTHER" id="PTHR48020">
    <property type="entry name" value="PROTON MYO-INOSITOL COTRANSPORTER"/>
    <property type="match status" value="1"/>
</dbReference>
<dbReference type="InterPro" id="IPR003663">
    <property type="entry name" value="Sugar/inositol_transpt"/>
</dbReference>
<dbReference type="FunFam" id="1.20.1250.20:FF:000100">
    <property type="entry name" value="MFS sugar transporter, putative"/>
    <property type="match status" value="1"/>
</dbReference>
<proteinExistence type="inferred from homology"/>
<dbReference type="Gene3D" id="1.20.1250.20">
    <property type="entry name" value="MFS general substrate transporter like domains"/>
    <property type="match status" value="1"/>
</dbReference>
<sequence length="784" mass="86835">MVSHGIEKTDGATADYSSEERGFGEDHIDLNSNVEARIKNPLAGIPRDRLKTKINAFSQQGGLGDIDDILWKGALVGQNPAEFEDLSELDDEQKQALRDEVLRKWHQPRAMYFTVILCSIGAAVQGWDQTGSNGANLSFPVDFGIPDGDATLPDHERNLWLVGLINAGPYIGASFLGCWMSDPLNNYLGRRGAIFFSAVFCFLPVIGSAVAQNWYQLFITRLLLGIGMGAKASTVPIYAAENVPASVRGGLVMCWQLWTAFGIFLGTCANLALYSVGPLAWRLQFGSAFIPAVPLLIGVFFCPESPRWYIKKGRYMNAYKSLLRLRNTPLQAARDLVMIHFQIEVETAIVGRSNYLTRFFQLFTIPRVRRATLASFVVMIAQQMCGINIIAFYSSSVFSSAGATNLQALFASFGFGLVNFVFAFPAVWTIDTFGRRNLLLFTFPNMAWTLLAAGFAFYIPGSGPAHVGVISLFIYLFAAFYSPGEGPVPFTYSAEVFPLSHREVGMAWAVATCLFWAAVLGLTWPKIYDAMGATGAFAFYAGLNVTAFIMIFFLLPETKQRTLEELDYVFAVPTMTHAKYQATEFLPYWINRWVLRKKVTLRPLYKFEQVAEDAKRAKSFSGQGGQGGKNDFKLLDSICAAQVQTLYSGIDPRLGDRTVSKEDYIGHFSSEESLGDKRGESRPMAVFVPPFPSGQLADLVVRTQHLLGGSEFESTGAEQAVGHWQIQASHYRTLADGSVTEWTCASYVDHIYERVGGVWKLAGLRPHTMLWERGHVTSVMGKFD</sequence>
<evidence type="ECO:0000256" key="7">
    <source>
        <dbReference type="ARBA" id="ARBA00023136"/>
    </source>
</evidence>
<dbReference type="PRINTS" id="PR00171">
    <property type="entry name" value="SUGRTRNSPORT"/>
</dbReference>
<dbReference type="STRING" id="2082308.A0A2K1QV45"/>
<reference evidence="12 13" key="1">
    <citation type="submission" date="2017-06" db="EMBL/GenBank/DDBJ databases">
        <title>Draft genome sequence of a variant of Elsinoe murrayae.</title>
        <authorList>
            <person name="Cheng Q."/>
        </authorList>
    </citation>
    <scope>NUCLEOTIDE SEQUENCE [LARGE SCALE GENOMIC DNA]</scope>
    <source>
        <strain evidence="12 13">CQ-2017a</strain>
    </source>
</reference>
<dbReference type="Gene3D" id="3.10.450.50">
    <property type="match status" value="1"/>
</dbReference>
<comment type="similarity">
    <text evidence="3">Belongs to the major facilitator superfamily. Sugar transporter (TC 2.A.1.1) family.</text>
</comment>
<dbReference type="NCBIfam" id="TIGR00879">
    <property type="entry name" value="SP"/>
    <property type="match status" value="1"/>
</dbReference>
<protein>
    <recommendedName>
        <fullName evidence="11">Major facilitator superfamily (MFS) profile domain-containing protein</fullName>
    </recommendedName>
</protein>
<dbReference type="InParanoid" id="A0A2K1QV45"/>
<dbReference type="Proteomes" id="UP000243797">
    <property type="component" value="Unassembled WGS sequence"/>
</dbReference>
<evidence type="ECO:0000256" key="4">
    <source>
        <dbReference type="ARBA" id="ARBA00022448"/>
    </source>
</evidence>
<feature type="transmembrane region" description="Helical" evidence="10">
    <location>
        <begin position="279"/>
        <end position="302"/>
    </location>
</feature>
<dbReference type="GO" id="GO:0015791">
    <property type="term" value="P:polyol transmembrane transport"/>
    <property type="evidence" value="ECO:0007669"/>
    <property type="project" value="UniProtKB-ARBA"/>
</dbReference>
<feature type="transmembrane region" description="Helical" evidence="10">
    <location>
        <begin position="406"/>
        <end position="426"/>
    </location>
</feature>
<dbReference type="GO" id="GO:0016020">
    <property type="term" value="C:membrane"/>
    <property type="evidence" value="ECO:0007669"/>
    <property type="project" value="UniProtKB-SubCell"/>
</dbReference>
<dbReference type="AlphaFoldDB" id="A0A2K1QV45"/>
<organism evidence="12 13">
    <name type="scientific">Sphaceloma murrayae</name>
    <dbReference type="NCBI Taxonomy" id="2082308"/>
    <lineage>
        <taxon>Eukaryota</taxon>
        <taxon>Fungi</taxon>
        <taxon>Dikarya</taxon>
        <taxon>Ascomycota</taxon>
        <taxon>Pezizomycotina</taxon>
        <taxon>Dothideomycetes</taxon>
        <taxon>Dothideomycetidae</taxon>
        <taxon>Myriangiales</taxon>
        <taxon>Elsinoaceae</taxon>
        <taxon>Sphaceloma</taxon>
    </lineage>
</organism>
<feature type="transmembrane region" description="Helical" evidence="10">
    <location>
        <begin position="373"/>
        <end position="394"/>
    </location>
</feature>
<evidence type="ECO:0000256" key="1">
    <source>
        <dbReference type="ARBA" id="ARBA00004141"/>
    </source>
</evidence>
<keyword evidence="4" id="KW-0813">Transport</keyword>
<dbReference type="PANTHER" id="PTHR48020:SF4">
    <property type="entry name" value="SYMPORT, PUTATIVE (AFU_ORTHOLOGUE AFUA_3G11790)-RELATED"/>
    <property type="match status" value="1"/>
</dbReference>
<feature type="transmembrane region" description="Helical" evidence="10">
    <location>
        <begin position="110"/>
        <end position="127"/>
    </location>
</feature>
<comment type="caution">
    <text evidence="12">The sequence shown here is derived from an EMBL/GenBank/DDBJ whole genome shotgun (WGS) entry which is preliminary data.</text>
</comment>
<dbReference type="GO" id="GO:0015798">
    <property type="term" value="P:myo-inositol transport"/>
    <property type="evidence" value="ECO:0007669"/>
    <property type="project" value="UniProtKB-ARBA"/>
</dbReference>